<reference evidence="1" key="1">
    <citation type="submission" date="2016-04" db="UniProtKB">
        <authorList>
            <consortium name="WormBaseParasite"/>
        </authorList>
    </citation>
    <scope>IDENTIFICATION</scope>
</reference>
<dbReference type="AlphaFoldDB" id="A0A158QR22"/>
<sequence>LHGMTRKMDFGCVQIISTGDTKMVSFLGHKSFVGIMKYSYITVFQKRKPFFYIPVHILVIAFKKSFFQ</sequence>
<protein>
    <submittedName>
        <fullName evidence="1">Ovule protein</fullName>
    </submittedName>
</protein>
<proteinExistence type="predicted"/>
<dbReference type="WBParaSite" id="HPLM_0001642001-mRNA-1">
    <property type="protein sequence ID" value="HPLM_0001642001-mRNA-1"/>
    <property type="gene ID" value="HPLM_0001642001"/>
</dbReference>
<accession>A0A158QR22</accession>
<name>A0A158QR22_HAEPC</name>
<evidence type="ECO:0000313" key="1">
    <source>
        <dbReference type="WBParaSite" id="HPLM_0001642001-mRNA-1"/>
    </source>
</evidence>
<organism evidence="1">
    <name type="scientific">Haemonchus placei</name>
    <name type="common">Barber's pole worm</name>
    <dbReference type="NCBI Taxonomy" id="6290"/>
    <lineage>
        <taxon>Eukaryota</taxon>
        <taxon>Metazoa</taxon>
        <taxon>Ecdysozoa</taxon>
        <taxon>Nematoda</taxon>
        <taxon>Chromadorea</taxon>
        <taxon>Rhabditida</taxon>
        <taxon>Rhabditina</taxon>
        <taxon>Rhabditomorpha</taxon>
        <taxon>Strongyloidea</taxon>
        <taxon>Trichostrongylidae</taxon>
        <taxon>Haemonchus</taxon>
    </lineage>
</organism>